<dbReference type="GO" id="GO:0016887">
    <property type="term" value="F:ATP hydrolysis activity"/>
    <property type="evidence" value="ECO:0007669"/>
    <property type="project" value="InterPro"/>
</dbReference>
<proteinExistence type="predicted"/>
<feature type="domain" description="ABC transmembrane type-1" evidence="10">
    <location>
        <begin position="37"/>
        <end position="321"/>
    </location>
</feature>
<dbReference type="InterPro" id="IPR003593">
    <property type="entry name" value="AAA+_ATPase"/>
</dbReference>
<gene>
    <name evidence="11" type="ordered locus">Rmag_0799</name>
</gene>
<dbReference type="GO" id="GO:0005886">
    <property type="term" value="C:plasma membrane"/>
    <property type="evidence" value="ECO:0007669"/>
    <property type="project" value="UniProtKB-SubCell"/>
</dbReference>
<dbReference type="Gene3D" id="1.20.1560.10">
    <property type="entry name" value="ABC transporter type 1, transmembrane domain"/>
    <property type="match status" value="1"/>
</dbReference>
<dbReference type="InterPro" id="IPR027417">
    <property type="entry name" value="P-loop_NTPase"/>
</dbReference>
<dbReference type="KEGG" id="rma:Rmag_0799"/>
<evidence type="ECO:0000256" key="7">
    <source>
        <dbReference type="ARBA" id="ARBA00023136"/>
    </source>
</evidence>
<organism evidence="11 12">
    <name type="scientific">Ruthia magnifica subsp. Calyptogena magnifica</name>
    <dbReference type="NCBI Taxonomy" id="413404"/>
    <lineage>
        <taxon>Bacteria</taxon>
        <taxon>Pseudomonadati</taxon>
        <taxon>Pseudomonadota</taxon>
        <taxon>Gammaproteobacteria</taxon>
        <taxon>Candidatus Pseudothioglobaceae</taxon>
        <taxon>Candidatus Ruthturnera</taxon>
    </lineage>
</organism>
<accession>A1AX63</accession>
<feature type="transmembrane region" description="Helical" evidence="8">
    <location>
        <begin position="148"/>
        <end position="171"/>
    </location>
</feature>
<dbReference type="InterPro" id="IPR036640">
    <property type="entry name" value="ABC1_TM_sf"/>
</dbReference>
<feature type="transmembrane region" description="Helical" evidence="8">
    <location>
        <begin position="264"/>
        <end position="284"/>
    </location>
</feature>
<sequence>MMRSTDKQTKAYNFKTRDIKVLKKLLPYLLKMRVRVILATLFLIAAKLANVAVPVVLKEIVDSLDQTNLLLILPLGLLFAYGTLRLASSLFNEFRDAIFARVRYHAMHLIALGVFKHLHTLDLSFHLDRRIGGITRDIDRGTQSVSTLLSIFVFNIIPSFFEICLVIGILWLNYDFFFASISLLTVIFYVGFTLAITTWRMKYRYQMNDMQSEANTNAVDSLINYETVKYFNQEDFEVNRYDEIMIRWENFATKSFTSMTTLNFVQGAIIAVGVTIILISASQGVVNKSLSLGDMIMIQALLLQLFIPLGSLGIVYRQIKHNFIDMNNMFDLLDRQPNVSSSKEAPKIKISQGKVEFKHISFAYEGKDKVLKDVSFVIDPGQKVAIVGQSGSGKSTLAKLLFRFYDVINGQILIDGQDIKTLDHRSVQSVIGVVPQDTVMFNESIYYNIAYGRQGASQCEVEKVAKLSFIDTFIDKLPEGYDTLVGERGLKLSGGEKQRLAIARVLLKTPPILIFDEATSALDSYSERMVQKSLKELSRKHTILVIAHRLSTIVDSDKIIVLGDGQVQESGTHAQLLEFNGEYAKLWRLQVNEKSDEI</sequence>
<dbReference type="EMBL" id="CP000488">
    <property type="protein sequence ID" value="ABL02520.1"/>
    <property type="molecule type" value="Genomic_DNA"/>
</dbReference>
<keyword evidence="12" id="KW-1185">Reference proteome</keyword>
<dbReference type="FunFam" id="3.40.50.300:FF:000287">
    <property type="entry name" value="Multidrug ABC transporter ATP-binding protein"/>
    <property type="match status" value="1"/>
</dbReference>
<evidence type="ECO:0000313" key="12">
    <source>
        <dbReference type="Proteomes" id="UP000002587"/>
    </source>
</evidence>
<dbReference type="InterPro" id="IPR011527">
    <property type="entry name" value="ABC1_TM_dom"/>
</dbReference>
<feature type="transmembrane region" description="Helical" evidence="8">
    <location>
        <begin position="177"/>
        <end position="199"/>
    </location>
</feature>
<dbReference type="STRING" id="413404.Rmag_0799"/>
<comment type="subcellular location">
    <subcellularLocation>
        <location evidence="1">Cell membrane</location>
        <topology evidence="1">Multi-pass membrane protein</topology>
    </subcellularLocation>
</comment>
<evidence type="ECO:0000313" key="11">
    <source>
        <dbReference type="EMBL" id="ABL02520.1"/>
    </source>
</evidence>
<keyword evidence="4" id="KW-0547">Nucleotide-binding</keyword>
<dbReference type="SUPFAM" id="SSF52540">
    <property type="entry name" value="P-loop containing nucleoside triphosphate hydrolases"/>
    <property type="match status" value="1"/>
</dbReference>
<evidence type="ECO:0000256" key="1">
    <source>
        <dbReference type="ARBA" id="ARBA00004651"/>
    </source>
</evidence>
<dbReference type="GO" id="GO:0006879">
    <property type="term" value="P:intracellular iron ion homeostasis"/>
    <property type="evidence" value="ECO:0007669"/>
    <property type="project" value="TreeGrafter"/>
</dbReference>
<protein>
    <submittedName>
        <fullName evidence="11">ABC transporter related protein</fullName>
    </submittedName>
</protein>
<keyword evidence="6 8" id="KW-1133">Transmembrane helix</keyword>
<keyword evidence="5" id="KW-0067">ATP-binding</keyword>
<dbReference type="Gene3D" id="3.40.50.300">
    <property type="entry name" value="P-loop containing nucleotide triphosphate hydrolases"/>
    <property type="match status" value="1"/>
</dbReference>
<name>A1AX63_RUTMC</name>
<dbReference type="eggNOG" id="COG5265">
    <property type="taxonomic scope" value="Bacteria"/>
</dbReference>
<dbReference type="HOGENOM" id="CLU_000604_84_3_6"/>
<dbReference type="Pfam" id="PF00005">
    <property type="entry name" value="ABC_tran"/>
    <property type="match status" value="1"/>
</dbReference>
<dbReference type="InterPro" id="IPR017871">
    <property type="entry name" value="ABC_transporter-like_CS"/>
</dbReference>
<feature type="domain" description="ABC transporter" evidence="9">
    <location>
        <begin position="355"/>
        <end position="589"/>
    </location>
</feature>
<evidence type="ECO:0000256" key="3">
    <source>
        <dbReference type="ARBA" id="ARBA00022692"/>
    </source>
</evidence>
<dbReference type="SMART" id="SM00382">
    <property type="entry name" value="AAA"/>
    <property type="match status" value="1"/>
</dbReference>
<dbReference type="PROSITE" id="PS00211">
    <property type="entry name" value="ABC_TRANSPORTER_1"/>
    <property type="match status" value="1"/>
</dbReference>
<evidence type="ECO:0000256" key="2">
    <source>
        <dbReference type="ARBA" id="ARBA00022448"/>
    </source>
</evidence>
<keyword evidence="7 8" id="KW-0472">Membrane</keyword>
<keyword evidence="2" id="KW-0813">Transport</keyword>
<feature type="transmembrane region" description="Helical" evidence="8">
    <location>
        <begin position="67"/>
        <end position="87"/>
    </location>
</feature>
<dbReference type="InterPro" id="IPR039421">
    <property type="entry name" value="Type_1_exporter"/>
</dbReference>
<dbReference type="SUPFAM" id="SSF90123">
    <property type="entry name" value="ABC transporter transmembrane region"/>
    <property type="match status" value="1"/>
</dbReference>
<dbReference type="GO" id="GO:0140359">
    <property type="term" value="F:ABC-type transporter activity"/>
    <property type="evidence" value="ECO:0007669"/>
    <property type="project" value="InterPro"/>
</dbReference>
<dbReference type="Proteomes" id="UP000002587">
    <property type="component" value="Chromosome"/>
</dbReference>
<evidence type="ECO:0000259" key="10">
    <source>
        <dbReference type="PROSITE" id="PS50929"/>
    </source>
</evidence>
<reference evidence="11 12" key="1">
    <citation type="journal article" date="2007" name="Science">
        <title>The Calyptogena magnifica chemoautotrophic symbiont genome.</title>
        <authorList>
            <person name="Newton I.L.G."/>
            <person name="Woyke T."/>
            <person name="Auchtung T.A."/>
            <person name="Dilly G.F."/>
            <person name="Dutton R.J."/>
            <person name="Fisher M.C."/>
            <person name="Fontanez K.M."/>
            <person name="Lau E."/>
            <person name="Stewart F.J."/>
            <person name="Richardson P.M."/>
            <person name="Barry K.W."/>
            <person name="Saunders E."/>
            <person name="Detter J.C."/>
            <person name="Wu D."/>
            <person name="Eisen J.A."/>
            <person name="Cavanaugh C.M."/>
        </authorList>
    </citation>
    <scope>NUCLEOTIDE SEQUENCE [LARGE SCALE GENOMIC DNA]</scope>
    <source>
        <strain evidence="11 12">Cm</strain>
    </source>
</reference>
<feature type="transmembrane region" description="Helical" evidence="8">
    <location>
        <begin position="296"/>
        <end position="316"/>
    </location>
</feature>
<dbReference type="CDD" id="cd18582">
    <property type="entry name" value="ABC_6TM_ATM1_ABCB7"/>
    <property type="match status" value="1"/>
</dbReference>
<dbReference type="GO" id="GO:0005524">
    <property type="term" value="F:ATP binding"/>
    <property type="evidence" value="ECO:0007669"/>
    <property type="project" value="UniProtKB-KW"/>
</dbReference>
<evidence type="ECO:0000256" key="4">
    <source>
        <dbReference type="ARBA" id="ARBA00022741"/>
    </source>
</evidence>
<dbReference type="InterPro" id="IPR003439">
    <property type="entry name" value="ABC_transporter-like_ATP-bd"/>
</dbReference>
<dbReference type="PANTHER" id="PTHR24221:SF402">
    <property type="entry name" value="IRON-SULFUR CLUSTERS TRANSPORTER ABCB7, MITOCHONDRIAL"/>
    <property type="match status" value="1"/>
</dbReference>
<keyword evidence="3 8" id="KW-0812">Transmembrane</keyword>
<evidence type="ECO:0000259" key="9">
    <source>
        <dbReference type="PROSITE" id="PS50893"/>
    </source>
</evidence>
<evidence type="ECO:0000256" key="6">
    <source>
        <dbReference type="ARBA" id="ARBA00022989"/>
    </source>
</evidence>
<evidence type="ECO:0000256" key="5">
    <source>
        <dbReference type="ARBA" id="ARBA00022840"/>
    </source>
</evidence>
<dbReference type="PROSITE" id="PS50929">
    <property type="entry name" value="ABC_TM1F"/>
    <property type="match status" value="1"/>
</dbReference>
<dbReference type="Pfam" id="PF00664">
    <property type="entry name" value="ABC_membrane"/>
    <property type="match status" value="1"/>
</dbReference>
<dbReference type="PANTHER" id="PTHR24221">
    <property type="entry name" value="ATP-BINDING CASSETTE SUB-FAMILY B"/>
    <property type="match status" value="1"/>
</dbReference>
<evidence type="ECO:0000256" key="8">
    <source>
        <dbReference type="SAM" id="Phobius"/>
    </source>
</evidence>
<dbReference type="PROSITE" id="PS50893">
    <property type="entry name" value="ABC_TRANSPORTER_2"/>
    <property type="match status" value="1"/>
</dbReference>
<dbReference type="AlphaFoldDB" id="A1AX63"/>